<proteinExistence type="predicted"/>
<dbReference type="PROSITE" id="PS51233">
    <property type="entry name" value="VWFD"/>
    <property type="match status" value="1"/>
</dbReference>
<feature type="region of interest" description="Disordered" evidence="1">
    <location>
        <begin position="5743"/>
        <end position="5767"/>
    </location>
</feature>
<feature type="region of interest" description="Disordered" evidence="1">
    <location>
        <begin position="2601"/>
        <end position="2620"/>
    </location>
</feature>
<dbReference type="CDD" id="cd00199">
    <property type="entry name" value="WAP"/>
    <property type="match status" value="1"/>
</dbReference>
<dbReference type="InterPro" id="IPR001846">
    <property type="entry name" value="VWF_type-D"/>
</dbReference>
<feature type="region of interest" description="Disordered" evidence="1">
    <location>
        <begin position="7033"/>
        <end position="7078"/>
    </location>
</feature>
<feature type="region of interest" description="Disordered" evidence="1">
    <location>
        <begin position="6996"/>
        <end position="7015"/>
    </location>
</feature>
<feature type="region of interest" description="Disordered" evidence="1">
    <location>
        <begin position="2213"/>
        <end position="2233"/>
    </location>
</feature>
<dbReference type="Proteomes" id="UP000596742">
    <property type="component" value="Unassembled WGS sequence"/>
</dbReference>
<reference evidence="4" key="1">
    <citation type="submission" date="2018-11" db="EMBL/GenBank/DDBJ databases">
        <authorList>
            <person name="Alioto T."/>
            <person name="Alioto T."/>
        </authorList>
    </citation>
    <scope>NUCLEOTIDE SEQUENCE</scope>
</reference>
<dbReference type="InterPro" id="IPR058727">
    <property type="entry name" value="Helical_Vwde"/>
</dbReference>
<dbReference type="Pfam" id="PF26129">
    <property type="entry name" value="Vwde"/>
    <property type="match status" value="1"/>
</dbReference>
<gene>
    <name evidence="4" type="ORF">MGAL_10B061644</name>
</gene>
<dbReference type="Pfam" id="PF00095">
    <property type="entry name" value="WAP"/>
    <property type="match status" value="1"/>
</dbReference>
<organism evidence="4 5">
    <name type="scientific">Mytilus galloprovincialis</name>
    <name type="common">Mediterranean mussel</name>
    <dbReference type="NCBI Taxonomy" id="29158"/>
    <lineage>
        <taxon>Eukaryota</taxon>
        <taxon>Metazoa</taxon>
        <taxon>Spiralia</taxon>
        <taxon>Lophotrochozoa</taxon>
        <taxon>Mollusca</taxon>
        <taxon>Bivalvia</taxon>
        <taxon>Autobranchia</taxon>
        <taxon>Pteriomorphia</taxon>
        <taxon>Mytilida</taxon>
        <taxon>Mytiloidea</taxon>
        <taxon>Mytilidae</taxon>
        <taxon>Mytilinae</taxon>
        <taxon>Mytilus</taxon>
    </lineage>
</organism>
<evidence type="ECO:0000313" key="5">
    <source>
        <dbReference type="Proteomes" id="UP000596742"/>
    </source>
</evidence>
<feature type="compositionally biased region" description="Low complexity" evidence="1">
    <location>
        <begin position="6999"/>
        <end position="7009"/>
    </location>
</feature>
<protein>
    <recommendedName>
        <fullName evidence="6">VWFD domain-containing protein</fullName>
    </recommendedName>
</protein>
<evidence type="ECO:0000259" key="3">
    <source>
        <dbReference type="PROSITE" id="PS51390"/>
    </source>
</evidence>
<dbReference type="Pfam" id="PF00094">
    <property type="entry name" value="VWD"/>
    <property type="match status" value="1"/>
</dbReference>
<feature type="domain" description="WAP" evidence="3">
    <location>
        <begin position="555"/>
        <end position="602"/>
    </location>
</feature>
<evidence type="ECO:0000259" key="2">
    <source>
        <dbReference type="PROSITE" id="PS51233"/>
    </source>
</evidence>
<feature type="region of interest" description="Disordered" evidence="1">
    <location>
        <begin position="3799"/>
        <end position="3876"/>
    </location>
</feature>
<dbReference type="OrthoDB" id="6071904at2759"/>
<dbReference type="GO" id="GO:0005576">
    <property type="term" value="C:extracellular region"/>
    <property type="evidence" value="ECO:0007669"/>
    <property type="project" value="InterPro"/>
</dbReference>
<feature type="compositionally biased region" description="Basic and acidic residues" evidence="1">
    <location>
        <begin position="2602"/>
        <end position="2620"/>
    </location>
</feature>
<feature type="region of interest" description="Disordered" evidence="1">
    <location>
        <begin position="6927"/>
        <end position="6957"/>
    </location>
</feature>
<evidence type="ECO:0000313" key="4">
    <source>
        <dbReference type="EMBL" id="VDI59425.1"/>
    </source>
</evidence>
<name>A0A8B6G6H3_MYTGA</name>
<dbReference type="SUPFAM" id="SSF57256">
    <property type="entry name" value="Elafin-like"/>
    <property type="match status" value="1"/>
</dbReference>
<feature type="compositionally biased region" description="Pro residues" evidence="1">
    <location>
        <begin position="6928"/>
        <end position="6937"/>
    </location>
</feature>
<dbReference type="SMART" id="SM00217">
    <property type="entry name" value="WAP"/>
    <property type="match status" value="1"/>
</dbReference>
<dbReference type="EMBL" id="UYJE01007941">
    <property type="protein sequence ID" value="VDI59425.1"/>
    <property type="molecule type" value="Genomic_DNA"/>
</dbReference>
<dbReference type="InterPro" id="IPR008197">
    <property type="entry name" value="WAP_dom"/>
</dbReference>
<evidence type="ECO:0000256" key="1">
    <source>
        <dbReference type="SAM" id="MobiDB-lite"/>
    </source>
</evidence>
<keyword evidence="5" id="KW-1185">Reference proteome</keyword>
<feature type="compositionally biased region" description="Polar residues" evidence="1">
    <location>
        <begin position="7056"/>
        <end position="7076"/>
    </location>
</feature>
<dbReference type="InterPro" id="IPR036645">
    <property type="entry name" value="Elafin-like_sf"/>
</dbReference>
<feature type="compositionally biased region" description="Basic and acidic residues" evidence="1">
    <location>
        <begin position="3800"/>
        <end position="3814"/>
    </location>
</feature>
<sequence length="7146" mass="799591">MCFMKMANATMDAVTKEDEKDDYCREVDRMSSCVEWSMSDCPSEYSWPGLRVVHPFVSLLKAIKSTVCSPGFRNDKEDDDKKCNMDTISQCIVGFVYIAADTSTVNTCWQAKQTYKCLSTATQHCESLQIKNMVSMVNGLLSQTARESCVEPGCNVPIAKECFEATKAILLSPVGGFEKSPVLCGAMKEMRSCISKNTKNCEYEVYQEWGDHMIHLHEITNKTCQNNTITMSMTQPFVGHIASFYAVATSPFASKEIVCPLYYSSVHKMMGMLREGEGNAMDIWYAISMAQHTTGGMCDDKRMCGDMNMKMMMESRCETQMAEDCVKYGDIMSLVASVDVLGWEVVCHETLKMMECVTHSTSGCDMSAMREMEETKKTIHRTLMMVASHCPVEPILAKISCLQPKCDATAAMSNCFKMPNVTTLAAGQAPVMVNETLHCIKQHTAGCPMSPSLLSLGYSKKKYLDYLRPYAYTPPMEMDGKDALSRMTRCWFKFMGGFETVMSHSKNFSQAMCHLYMSMDKECGKMDDLPSVLQPGMKHQEMIWTGMVEYHCSQMKELPGNCPEIAKDQAGTCVEQCSAMKKCPEGKKCCSNGCGHTCVEPVVDMDSLKELMSTVQESASCKADEVASYFSNYWLRLMQIAFTPINEMDELCGSLSWFHEYAKANLIGCSTEREMAFNETWGMIEKIHKNVCPVKMIITYNDQEMDQPMCNLEAADMCYDHFMDVLLKTNAYHTDHTCMELVKTFKCMEHAVGNCSMDIPEMDYIKIELPFLKSMIGNQCRKHFHGEKFCAMRENNVVKMMNDMVCSKTEAERCYNLFTTAKPMLEHDGKALCRAAKGTTMCVMAKTNNCTNLDNISGGKNVSQIMDELSAYCPDMEDSIMAEMEGMEDKEEMKLPTEKQCHLLEPMAPCTTVITPCFNNSYTPSSLCSNAVAIKACMNLAMVGCNDEILTAVRKYVQEDEVLGSSSCDILPDLPSTYKAPDVMLPVECLNSNITVLREYFKDPVMKDDKKETCEMLPVMADCLVEGVKGSMKADIFMAHRLANTIRQHTFIKCAAEDTATGYCNIDYAATCMLGVSVNNYFGIASPLADREMLCSNRLTSLQCVQNVVSGCSEVVKARILHELDWVEGMMQTIGVCSEEKPFVCDPKGALDCISQLSAGHVLSSGTEMEPAICAAIAPVEKCVVEKASSCPINIRASIEQSLVQVSSMARSVCPEMKSDMEDEDEKKGECNMEKAGWCTSQLLNRTSMLLEGKGNKKRTCGEMTELLECADMMSMNCPGDQGKKIDANRPLLKLLVEGACSPDMEENSKEMETCSMMAGACLTQYLYLAMGSYTGMCSQAIPSLACLRTATEICPSPYKYVVAKATKHLATISMEMCGSRGCNSDMAWHCIEDADKYIKAAGSKMLESPMTCGAVMGSLMCAVNHTVHCEKGDNPFLEMSIWSLKVMMDMCPKSKYNEAISAGQNTTAVEAILPIQILLGLPQINKETLCPQAKIAMGRFSEMMWYMNVSQLAHARVNSYVMEKIIGTYCYDEDMWKDQTGHQSCNVSMVMACAKEVDIPSKISTSVFNGWKPVCEATEKLLCCMHNMSSSCFDHKDVYAMIQLGADVMAMVGDHCPLKEMEARSMKCTPRPQPCNTHQALKECYMPLKTRSDVTQLCQNLTEIDHCFQRHLRGCMSAQVAPHANILKTYHSMCNSQADTSSFVHEDQVIGSTKCLMGMMEDMSQGFLKETSASKTVCEAVSSFSACKAQWENPPPMYTYMTSTGSQNYQHFYRDFCSKAEPSTVPVAEQYFCMTEVASMCVTSYFTRLTTWMVTPVQDRENVCMELVTVETCVKDALASCSTERQQMYRNVMEMIYFYHEKACPTMPYQQLLLYQDDVCYQETAAMCAEGFGKYLSTTSGHNKQESCRHFGEMIKCLHYSTKNCTYSDAEYDNVVSIVNSANSIMGNTCPLMTAVACDTKNWREIIQRASCDPKAAEKCMMGFSMSLPENMDNDTAMCSMYKKASECAALHTLSCDHSNSQAAMVNQSMYVAMATYGERCMEKYGMTEEEKCWMKEPCTMWIENCIPEKSDEICSNVTKIEACLSKQEESCNQDFKLIRAGLIRDFLTMRNVSCDVMNVKGSPPIASPNIIGQCYLDLKNLTDMYFMSDNPGHVDICYGLENYHHCVETSSENLHPLWKGIWRQTSTMMKQATMTNCKFYERMMMEMMRNDTDENDRDDSGEMRDNGDMEDNSRMMAMNYTEPEDCKPMEAAKCMFEYIGMTAFSSYIPLMDRPGTCWWKKQVTLPCISNHTMSCSARTRQKFIKMYEVTRRMELAIGMCPEKEQMEMDMNNDMMGKCQPREAAKCMGMLSGAIIGNVGKETSALICSSIGPVLSCVVEQTWTCEKEKRETIERQWNDLYPVAMTTCMMGTHKESPKMSCDAMNPKVKWSCDMPQALMCITSLQSKMMKGDDDLCSGVPDFRSCIYKSLSGCEPTHQEAMKVLVAKVHKRISDRCPEANCDICGARQCLMMFNATKEDMTCFDGWKVKECVNNHVTSCGEKEKNHMMSEMMEKFKNIPETCKDKKALDMCALEFKDITKKLLGLDMKLDWGMEEDDDMEDNMHKDRNMTSDKNMRDPDNTMMGNLTVDMVIKHLLSNKSQCLGPLMGDDKETLCKHATLSWQCVERMVNGLPMNSRDLAMGVMKIVGMAVESACYEKDLSCFKCRNAKSDEECNMLPQQHCDRHSQMCYTMVDEGMITKGCGPKIPYVEQQQCVKNGTKCVYMCHTNDCNMMKHKPVVDPPSCDRKAAMTCGMHMIHNMVTMEEPDCSTLGEGLMCMHAHTKECMSHKDDEMSKMVASLFLTPMMMKCHVKPHYCNCGRCVAVALGKVMYSPFTSASDVCRMAETTQKSVISAVLADQCTMGELKDLSESVMFAKTILGDACNSEYERMVPVKYDENCDLEKAMMCMKAVDLRWMLEHREKLGKQAICGSVYKMMGCVQIATENCASMGLETLNSTIFSTLSNVSSMCNMTLVKELMNPAVLSQEETDAIRGRMLEAIGDKQEMLSLKMSVINSVMKSGVKGEQANCKPSIALNNCFTDMFMTAGTDPNFCSIAKKAWDCQAVMTSQCTPLQHYPVMHAFYSFAAKDSKYCGYPLEPTKDQLEYLMMSPYYNLSVCVGEVIKAQHEAWLHPTPENMAKDCKAAVELDNCVFHQADWSPMAKVARQQFAEMTAEVKRVACMAIPTNTSEVKCEKEDILCQMLLNMSKNMQPASSTPAVDPPTCNKDLAAFCMANYMSRMFVSPFMPIHDHQYTCRDLNSIKMCIDSSVPTCSEPTKQMFQMGYAWMDYMVRPACSAHFDLSESSCMKAGQCLEKFGQYSMRAEKLEQKDFCRQLSKTVECVDHHVYNCTAPEMSYIQKSMYLLGNGSNDWCPEQEERICDITRREARDITKTCDEATMLTCIQTYYDTTYGMELQENTYCSQLMTVSKCIFENSKNCPSQKVREINELILPGLRSHYVNCTSVNAYALSQMPRCEVKQCNVQYIMYGIMELKENVTRMTEEQKSTLEICNYVSGVITSHLEMVAGCNSLQSYLLQNIKDKALDQYLVNCPANIVVDLPAPAVDDVTKLQTCFSDLDTSMGTAIKSPKYGFLDVCQVMYGMHRCLDGAYADMGTSPVLDTALIMLNHTANSITEFLVDQCSSFNVSMMVELTGLPAESAECKVDTAMNCVKLLTVKNLAAPVLMENKDMFCRDVQMLHECVEDNIQACSPVLKSQLVSVFSLNLQMIGDKCRLNMTDETPKDKAREMYSKLVEIMLMGENRMDESDKNDMDMERNNMMNDDESNEDRMNEDDDEDDSDESDEDDSGESSEEDDSGESSEEEDDDDDEEDNMERRNDMDKPMCNIFMANECLMSALAHFDMYAPKLCRQNSKHLQECIQPHVEPCDDTTKMMVHYSVDRMMVLFRKSCQTYMWWANYLGGDNMMMENDMEVERRNAMEMSMEREMSSDEMKQKRQSEVDEIFSKMNKIRQIVNFIRAADNPFEMMNSESADLMEMIKKISQMSTNDMDCIKEGSLEGQGHCSPSMALECARAVEEELMSPWATKHRICLKFSLAVRCAMMTSQGCDHMTTSHLHMRFHEVMGHVGNMCPTVVKESCEVKTECKAKELPSCITPLHSKIMASLQLPTTSTVQLCSYIEIAAECIMEKVEKCPEQVIFKVHESLKPSLGMLGSMCMTLPGQACFTSMVWNLGSLVLLDANIHKTGAMHTMLEVAKMYNKTIDMSGWMTKTNQVNVSEEYLKTITLLHKMMEMNKNNCSWAELKGDKERKDDMMMDMGKMEGSLMDGLLQMVKYAMMNDDVIEKDEQMIKMMRIMMLNLDKDQSMKDLLDQSAHIIKEIHERYDDKTMKKMNVSVVEVMNEVIKIIVGMGNGHEIVSSAYHTMAYMKIGEMMDEINAMVMKEDEMEYFNRWDYLNKGLVENMKERSQKELTKAAMGLMDIYMEPNNSQNLEGLMMMMKVKKLTTCADMMEVAQCAMAHLPLLPKDKRFLMNATLQALAHVATEVCMGQKCYECKGVKDNMECNKQGVKMCEAGQGCFTLLKDDKVHKGCMYPLYGYTFGEDWKFCQGSMCNKHKYMVEEEKDMNCKPMAALMCLAGMVPIIAAEGPLDERMIYSKFACIEKHTSTCSMSNTRMMADLVPMLKHGLYESQCSGDKAGYECGSRSIIGLGMTVIDPAADRMGVCSQLNDTFHMLDKAVEHKMCSDYEKAAAFKGIKSIMQTIGPDYCPGVMPSRKIFCENVTSTVCNKTAALQCFTKYKVMGHVKDMMTDMENTNLCWKMTELLVCMGEATAGCKATDDVSEVFNAFKDNVGYAISHCPILQMNLDICYPELKKPSVCQPALVYTMCIQPLTDDGCSALEDDKKRQTMVNCISDLTTGCSHMQNLPVYNSIHFAVTEYLMGCGNHSVTEVLMTSRATRVDHAMARMAALVMTRSMIMNVEEPTSEMVVSSMFHKLLTLRLNVTGAMGPLSNMSSNIYMKSKTLFKELTEKRMGIQDDTGEITMCALQFETQATVAMAFPSMFDAIYCESLHQFVKCLSKSEGQTVPMMFAMSMKDQFAGYMEGVCHNYMDKMVDISQTIMGTLGYNENTTMMDMSMISDGQWKELLGHLQKEGDQCDTWYIAAYLSNVASYALSGPFKTKDTYAIMCLIMDNLNATLKDKIDQCSEDHRMVYYSIIEGLKMTNPVCHNPVMNITKPTTCQLESAGYCVASAMPWLSSQATPDYQLCWHLSRAVTCVHHSTEHCSDGEKTYFNGLLSYIQTIVGNRCPLLTSLVACGDSTSMVGAKCSVKDVHMCVDAWESCSDVRTTTECVNRNSYNCSAYEMKQITGFMEMTWMNVLKVCPEKDIVAEAYSKGSCSAPPTCSLTEAYNCSLRYDSSDCSHMANIKTCFEQHTRGCSNLQFMMGKATLDFYQRTKYPLCTAITPTVPAYAGDVTDFNRIYQCVDKYVKGSPVAMMSDMPFTNGCDAFWEFLTCMGTGVTADEAAWAGIFAGQAFNTTVEFMMRFCALPIMDEADVADPADKCDRNMAGQCLTMSSLHLMLSSVMTISDKKALCSKSNSPMVNCAPTLMGCANTTSNAVRSAHAIQDYVRMFSGVCSDELWICSPEDAMFCGTYMNERIAMMAEMSPRGMNSTMNSTDMVDEKMHEELCRIFDETLHCTQRFTFACSSEVASHVKQSVATSVCLGYDLFKYCPSVTKVTSVDLPKCMSEDKEMDDDRKDDMKEKDTTKADDKDTHMMEMEDDHSMCSLDRAMECVGMMYYELLGPFLDCSRFHRTYVKTMKCVHESTKDCMKMNPSAAMLAHAISNMTIQQVYMKCPNVVMTPCREPDNCAFEKAGVCYWRFQQHFNNTQIGGEELCLSSEVAKYCSMEHTKQCSIFSQSTFPQMIDEHLKSRHIDCSPSAETCLHKYQITAMGIIHGDLTMAAMAKKKEQMTLRIADMMMNKDNMGEMMDNATRMMSIDEKTMAEAFFNFSTLSKYADNKTLQLMKSHIESLASLSEMDDPMAMYTKVKMLQCVSFNEAWSCLMDKGDEAGLSPEVVHVLNETMGMFYNMVSGMCSRVSVLYLMEEPETCQILPAAMTFMNQIQKLTIPDYGLPLFCSTNELSAAIDKVKEYSGSCSEEIRGQFDKLNADVEVARDTLCRAKGDCMSSQAQQCVNTLKSQTDCSTYETTHACVEVELKFCNASVSDPIRQELQQLYTTLSCEKLPAIKVPTTVLRLLEGGAPTTLDITVEEDPALWCANGQTCEIKFDLDIESGNDKCKDGSNIPQIVVADDTGSCQRTITTQNWNTPVSYTLFARVDNRYDDSHNLNINITAHKFVDGTKVLTRIISRLEVVVVNTDQQAMCTSMGGNQLSSFDGLFETVRYQGEFIVYKNKEFPQEVHTLYQTCSPSDSNLCICAVMVRVGDDSLTIDKCRRSGQTGAVAPSALFYKSGQIAEGFRIYVANDGQIVRLMLPTGTIVSVDISDMQLSILPSSLDWLRSEGLCGSYDANKFNDAMSKDGTIMSLVDNAAPDQFASSWRVSVYESLFSGVRTISTSAYKSYCTCPADSSAPVCKEMRIVESCDLVSGVDVTSTIEGTAVNQDNSQTRKKRQTVDPLSGLDVDYTYIVPEATWSNNWNETSARQHCANLLTGSDLGQLCTAATGYTFQAEVEACTQNIKINGHTNSLGSYVEAMKSKCVAEVDKNLPSLSTDPTLLATILSHTCPNDCSTQGTCTDQGTCTCYGDWVSADCSVSRYAEPTLISLRDGDVCDSNSCNSVFVLGQNFIEQASLSCHYQSQGDQPIKVSAQFITSSMVQCQALPVVSAYKQMTISVTNSGDLQKATGNLGLAVYHPGCYSCASYSTCQQLTTGCMLGGVCYHGNSVNPGNSCQRCIPEISVNAWTNVIGGSCVGYLSTPEPPTTPPTTPSAGGSTQAPAGNKEEDTADDENDRVVYIVLGCLAGGFALISLFLACKVCTSKEAEIKRKSPSYSPSASDSASNKDYDNARAFDNLGYSYSQPYAEKQPAVDDLPPPTNIIVDEERNSDINSLTKSNRSSDSYPTSTSKYGDDDYTFVDPAAKRVDRLDQAFSPTDINQGAAVKDTTFTGENVKSSDLKTVDVNKDVSIVIDDTKPEST</sequence>
<accession>A0A8B6G6H3</accession>
<dbReference type="PROSITE" id="PS51390">
    <property type="entry name" value="WAP"/>
    <property type="match status" value="1"/>
</dbReference>
<feature type="compositionally biased region" description="Acidic residues" evidence="1">
    <location>
        <begin position="3819"/>
        <end position="3870"/>
    </location>
</feature>
<evidence type="ECO:0008006" key="6">
    <source>
        <dbReference type="Google" id="ProtNLM"/>
    </source>
</evidence>
<dbReference type="GO" id="GO:0030414">
    <property type="term" value="F:peptidase inhibitor activity"/>
    <property type="evidence" value="ECO:0007669"/>
    <property type="project" value="InterPro"/>
</dbReference>
<dbReference type="Gene3D" id="4.10.75.10">
    <property type="entry name" value="Elafin-like"/>
    <property type="match status" value="1"/>
</dbReference>
<comment type="caution">
    <text evidence="4">The sequence shown here is derived from an EMBL/GenBank/DDBJ whole genome shotgun (WGS) entry which is preliminary data.</text>
</comment>
<feature type="domain" description="VWFD" evidence="2">
    <location>
        <begin position="6375"/>
        <end position="6559"/>
    </location>
</feature>